<dbReference type="PANTHER" id="PTHR31932:SF2">
    <property type="entry name" value="TUBULIN POLYGLUTAMYLASE COMPLEX SUBUNIT 1"/>
    <property type="match status" value="1"/>
</dbReference>
<dbReference type="PANTHER" id="PTHR31932">
    <property type="entry name" value="TUBULIN POLYGLUTAMYLASE COMPLEX SUBUNIT 1"/>
    <property type="match status" value="1"/>
</dbReference>
<dbReference type="InterPro" id="IPR039235">
    <property type="entry name" value="TPGS1"/>
</dbReference>
<name>A0AAV6HJM3_9TELE</name>
<organism evidence="3 4">
    <name type="scientific">Alosa alosa</name>
    <name type="common">allis shad</name>
    <dbReference type="NCBI Taxonomy" id="278164"/>
    <lineage>
        <taxon>Eukaryota</taxon>
        <taxon>Metazoa</taxon>
        <taxon>Chordata</taxon>
        <taxon>Craniata</taxon>
        <taxon>Vertebrata</taxon>
        <taxon>Euteleostomi</taxon>
        <taxon>Actinopterygii</taxon>
        <taxon>Neopterygii</taxon>
        <taxon>Teleostei</taxon>
        <taxon>Clupei</taxon>
        <taxon>Clupeiformes</taxon>
        <taxon>Clupeoidei</taxon>
        <taxon>Clupeidae</taxon>
        <taxon>Alosa</taxon>
    </lineage>
</organism>
<dbReference type="CDD" id="cd22960">
    <property type="entry name" value="DD_TPGS1"/>
    <property type="match status" value="1"/>
</dbReference>
<gene>
    <name evidence="3" type="ORF">AALO_G00016490</name>
</gene>
<protein>
    <recommendedName>
        <fullName evidence="2">Tubulin polyglutamylase complex subunit 1-like C-terminal domain-containing protein</fullName>
    </recommendedName>
</protein>
<reference evidence="3 4" key="1">
    <citation type="submission" date="2020-10" db="EMBL/GenBank/DDBJ databases">
        <title>Chromosome-scale genome assembly of the Allis shad, Alosa alosa.</title>
        <authorList>
            <person name="Margot Z."/>
            <person name="Christophe K."/>
            <person name="Cabau C."/>
            <person name="Louis A."/>
            <person name="Berthelot C."/>
            <person name="Parey E."/>
            <person name="Roest Crollius H."/>
            <person name="Montfort J."/>
            <person name="Robinson-Rechavi M."/>
            <person name="Bucao C."/>
            <person name="Bouchez O."/>
            <person name="Gislard M."/>
            <person name="Lluch J."/>
            <person name="Milhes M."/>
            <person name="Lampietro C."/>
            <person name="Lopez Roques C."/>
            <person name="Donnadieu C."/>
            <person name="Braasch I."/>
            <person name="Desvignes T."/>
            <person name="Postlethwait J."/>
            <person name="Bobe J."/>
            <person name="Guiguen Y."/>
        </authorList>
    </citation>
    <scope>NUCLEOTIDE SEQUENCE [LARGE SCALE GENOMIC DNA]</scope>
    <source>
        <strain evidence="3">M-15738</strain>
        <tissue evidence="3">Blood</tissue>
    </source>
</reference>
<comment type="caution">
    <text evidence="3">The sequence shown here is derived from an EMBL/GenBank/DDBJ whole genome shotgun (WGS) entry which is preliminary data.</text>
</comment>
<dbReference type="GO" id="GO:0008017">
    <property type="term" value="F:microtubule binding"/>
    <property type="evidence" value="ECO:0007669"/>
    <property type="project" value="TreeGrafter"/>
</dbReference>
<sequence length="302" mass="32708">MFNVVTQPDSTLPLLPRNMADKRRSGVMSDSKPTTKAETDQEFLSQAGVGVLLRGALLKLVEARSEDPIGFLAEHFSNLAETDNSPVGGSDGEHHCNVLEQQQLSRALWHIGLAHHSQRSAFNSNTRVAYDLLMQNGPRRRGGAGGVKGRVYTELLRGLCSEGGLSVTASAPLLQRIHCHDHEAVPFELFRQGVLTCAVFADYIRKSQCLYAAVSSCPERAADRVLCQAVLGTLQEALETTSAWADVARYLEASMKISPGKLAQAMAEAQGPDRGGTGSTMDAQEFEDTAAKLFLVRVRIVS</sequence>
<feature type="domain" description="Tubulin polyglutamylase complex subunit 1-like C-terminal" evidence="2">
    <location>
        <begin position="100"/>
        <end position="299"/>
    </location>
</feature>
<keyword evidence="4" id="KW-1185">Reference proteome</keyword>
<feature type="region of interest" description="Disordered" evidence="1">
    <location>
        <begin position="1"/>
        <end position="41"/>
    </location>
</feature>
<evidence type="ECO:0000256" key="1">
    <source>
        <dbReference type="SAM" id="MobiDB-lite"/>
    </source>
</evidence>
<dbReference type="Proteomes" id="UP000823561">
    <property type="component" value="Chromosome 1"/>
</dbReference>
<dbReference type="Pfam" id="PF24480">
    <property type="entry name" value="TPGS1_C"/>
    <property type="match status" value="1"/>
</dbReference>
<dbReference type="InterPro" id="IPR047502">
    <property type="entry name" value="DD_TPGS1"/>
</dbReference>
<evidence type="ECO:0000313" key="4">
    <source>
        <dbReference type="Proteomes" id="UP000823561"/>
    </source>
</evidence>
<dbReference type="InterPro" id="IPR057632">
    <property type="entry name" value="TPGS1_C"/>
</dbReference>
<feature type="compositionally biased region" description="Polar residues" evidence="1">
    <location>
        <begin position="1"/>
        <end position="10"/>
    </location>
</feature>
<dbReference type="AlphaFoldDB" id="A0AAV6HJM3"/>
<accession>A0AAV6HJM3</accession>
<dbReference type="SUPFAM" id="SSF47391">
    <property type="entry name" value="Dimerization-anchoring domain of cAMP-dependent PK regulatory subunit"/>
    <property type="match status" value="1"/>
</dbReference>
<dbReference type="EMBL" id="JADWDJ010000001">
    <property type="protein sequence ID" value="KAG5286584.1"/>
    <property type="molecule type" value="Genomic_DNA"/>
</dbReference>
<proteinExistence type="predicted"/>
<evidence type="ECO:0000313" key="3">
    <source>
        <dbReference type="EMBL" id="KAG5286584.1"/>
    </source>
</evidence>
<evidence type="ECO:0000259" key="2">
    <source>
        <dbReference type="Pfam" id="PF24480"/>
    </source>
</evidence>
<dbReference type="Gene3D" id="1.20.890.10">
    <property type="entry name" value="cAMP-dependent protein kinase regulatory subunit, dimerization-anchoring domain"/>
    <property type="match status" value="1"/>
</dbReference>